<evidence type="ECO:0000256" key="3">
    <source>
        <dbReference type="ARBA" id="ARBA00022825"/>
    </source>
</evidence>
<dbReference type="InterPro" id="IPR018114">
    <property type="entry name" value="TRYPSIN_HIS"/>
</dbReference>
<dbReference type="PANTHER" id="PTHR24252:SF16">
    <property type="entry name" value="TRANSMEMBRANE SERINE PROTEASE 15"/>
    <property type="match status" value="1"/>
</dbReference>
<accession>A0A3Q2E8P8</accession>
<evidence type="ECO:0000256" key="4">
    <source>
        <dbReference type="ARBA" id="ARBA00023157"/>
    </source>
</evidence>
<keyword evidence="2" id="KW-0378">Hydrolase</keyword>
<dbReference type="Proteomes" id="UP000265020">
    <property type="component" value="Unassembled WGS sequence"/>
</dbReference>
<sequence>YLPTILVLELLSNIMDCLLDSSNSSLSVSGEERVVGGTNAEKGAWPWMVSLHWKGRHVCGASLIGSSWLLTAAHCNIHLQYWSALLGLHAQSYMYSEDVQTRYVDQIIIHKEYNRLSKHADIAMMHLQQPINFTRKYLRNLSGFAVKSCFIAGWGRDAEGGSPADVLQEAQLPLINQDQCQEFLPEYNITSSMLCAGYPEGGVDSCQVTPHFSGVTLEHEYNLLLM</sequence>
<protein>
    <submittedName>
        <fullName evidence="6">Transmembrane serine protease 15</fullName>
    </submittedName>
</protein>
<proteinExistence type="predicted"/>
<dbReference type="PROSITE" id="PS00134">
    <property type="entry name" value="TRYPSIN_HIS"/>
    <property type="match status" value="1"/>
</dbReference>
<evidence type="ECO:0000259" key="5">
    <source>
        <dbReference type="PROSITE" id="PS50240"/>
    </source>
</evidence>
<keyword evidence="1" id="KW-0645">Protease</keyword>
<dbReference type="GO" id="GO:0004252">
    <property type="term" value="F:serine-type endopeptidase activity"/>
    <property type="evidence" value="ECO:0007669"/>
    <property type="project" value="InterPro"/>
</dbReference>
<dbReference type="InterPro" id="IPR043504">
    <property type="entry name" value="Peptidase_S1_PA_chymotrypsin"/>
</dbReference>
<feature type="domain" description="Peptidase S1" evidence="5">
    <location>
        <begin position="34"/>
        <end position="207"/>
    </location>
</feature>
<evidence type="ECO:0000313" key="7">
    <source>
        <dbReference type="Proteomes" id="UP000265020"/>
    </source>
</evidence>
<dbReference type="GeneTree" id="ENSGT00940000164655"/>
<evidence type="ECO:0000256" key="2">
    <source>
        <dbReference type="ARBA" id="ARBA00022801"/>
    </source>
</evidence>
<dbReference type="InterPro" id="IPR001314">
    <property type="entry name" value="Peptidase_S1A"/>
</dbReference>
<dbReference type="FunFam" id="2.40.10.10:FF:000007">
    <property type="entry name" value="Transmembrane serine protease 7"/>
    <property type="match status" value="1"/>
</dbReference>
<dbReference type="CDD" id="cd00190">
    <property type="entry name" value="Tryp_SPc"/>
    <property type="match status" value="1"/>
</dbReference>
<evidence type="ECO:0000313" key="6">
    <source>
        <dbReference type="Ensembl" id="ENSCVAP00000028611.1"/>
    </source>
</evidence>
<evidence type="ECO:0000256" key="1">
    <source>
        <dbReference type="ARBA" id="ARBA00022670"/>
    </source>
</evidence>
<dbReference type="SMART" id="SM00020">
    <property type="entry name" value="Tryp_SPc"/>
    <property type="match status" value="1"/>
</dbReference>
<dbReference type="PRINTS" id="PR00722">
    <property type="entry name" value="CHYMOTRYPSIN"/>
</dbReference>
<dbReference type="Gene3D" id="2.40.10.10">
    <property type="entry name" value="Trypsin-like serine proteases"/>
    <property type="match status" value="2"/>
</dbReference>
<dbReference type="InterPro" id="IPR001254">
    <property type="entry name" value="Trypsin_dom"/>
</dbReference>
<keyword evidence="7" id="KW-1185">Reference proteome</keyword>
<dbReference type="Pfam" id="PF00089">
    <property type="entry name" value="Trypsin"/>
    <property type="match status" value="1"/>
</dbReference>
<dbReference type="AlphaFoldDB" id="A0A3Q2E8P8"/>
<keyword evidence="4" id="KW-1015">Disulfide bond</keyword>
<dbReference type="GO" id="GO:0006508">
    <property type="term" value="P:proteolysis"/>
    <property type="evidence" value="ECO:0007669"/>
    <property type="project" value="UniProtKB-KW"/>
</dbReference>
<dbReference type="PANTHER" id="PTHR24252">
    <property type="entry name" value="ACROSIN-RELATED"/>
    <property type="match status" value="1"/>
</dbReference>
<reference evidence="6" key="1">
    <citation type="submission" date="2025-08" db="UniProtKB">
        <authorList>
            <consortium name="Ensembl"/>
        </authorList>
    </citation>
    <scope>IDENTIFICATION</scope>
</reference>
<dbReference type="PROSITE" id="PS50240">
    <property type="entry name" value="TRYPSIN_DOM"/>
    <property type="match status" value="1"/>
</dbReference>
<name>A0A3Q2E8P8_CYPVA</name>
<keyword evidence="3" id="KW-0720">Serine protease</keyword>
<dbReference type="Ensembl" id="ENSCVAT00000020795.1">
    <property type="protein sequence ID" value="ENSCVAP00000028611.1"/>
    <property type="gene ID" value="ENSCVAG00000015831.1"/>
</dbReference>
<organism evidence="6 7">
    <name type="scientific">Cyprinodon variegatus</name>
    <name type="common">Sheepshead minnow</name>
    <dbReference type="NCBI Taxonomy" id="28743"/>
    <lineage>
        <taxon>Eukaryota</taxon>
        <taxon>Metazoa</taxon>
        <taxon>Chordata</taxon>
        <taxon>Craniata</taxon>
        <taxon>Vertebrata</taxon>
        <taxon>Euteleostomi</taxon>
        <taxon>Actinopterygii</taxon>
        <taxon>Neopterygii</taxon>
        <taxon>Teleostei</taxon>
        <taxon>Neoteleostei</taxon>
        <taxon>Acanthomorphata</taxon>
        <taxon>Ovalentaria</taxon>
        <taxon>Atherinomorphae</taxon>
        <taxon>Cyprinodontiformes</taxon>
        <taxon>Cyprinodontidae</taxon>
        <taxon>Cyprinodon</taxon>
    </lineage>
</organism>
<dbReference type="InterPro" id="IPR009003">
    <property type="entry name" value="Peptidase_S1_PA"/>
</dbReference>
<reference evidence="6" key="2">
    <citation type="submission" date="2025-09" db="UniProtKB">
        <authorList>
            <consortium name="Ensembl"/>
        </authorList>
    </citation>
    <scope>IDENTIFICATION</scope>
</reference>
<dbReference type="SUPFAM" id="SSF50494">
    <property type="entry name" value="Trypsin-like serine proteases"/>
    <property type="match status" value="1"/>
</dbReference>
<dbReference type="OMA" id="HMERPIN"/>